<evidence type="ECO:0000256" key="3">
    <source>
        <dbReference type="ARBA" id="ARBA00022614"/>
    </source>
</evidence>
<feature type="signal peptide" evidence="7">
    <location>
        <begin position="1"/>
        <end position="32"/>
    </location>
</feature>
<evidence type="ECO:0000256" key="6">
    <source>
        <dbReference type="ARBA" id="ARBA00023136"/>
    </source>
</evidence>
<keyword evidence="9" id="KW-1185">Reference proteome</keyword>
<dbReference type="FunFam" id="3.80.10.10:FF:000833">
    <property type="entry name" value="Protein TOO MANY MOUTHS"/>
    <property type="match status" value="1"/>
</dbReference>
<dbReference type="Pfam" id="PF13855">
    <property type="entry name" value="LRR_8"/>
    <property type="match status" value="2"/>
</dbReference>
<dbReference type="InterPro" id="IPR001611">
    <property type="entry name" value="Leu-rich_rpt"/>
</dbReference>
<dbReference type="AlphaFoldDB" id="D7LJD1"/>
<keyword evidence="4 7" id="KW-0732">Signal</keyword>
<accession>D7LJD1</accession>
<keyword evidence="3" id="KW-0433">Leucine-rich repeat</keyword>
<dbReference type="GO" id="GO:0009620">
    <property type="term" value="P:response to fungus"/>
    <property type="evidence" value="ECO:0007669"/>
    <property type="project" value="UniProtKB-ARBA"/>
</dbReference>
<evidence type="ECO:0000256" key="2">
    <source>
        <dbReference type="ARBA" id="ARBA00022475"/>
    </source>
</evidence>
<feature type="chain" id="PRO_5003101962" evidence="7">
    <location>
        <begin position="33"/>
        <end position="468"/>
    </location>
</feature>
<dbReference type="FunFam" id="3.80.10.10:FF:000269">
    <property type="entry name" value="Piriformospora indica-insensitive protein 2"/>
    <property type="match status" value="1"/>
</dbReference>
<dbReference type="HOGENOM" id="CLU_000288_18_25_1"/>
<evidence type="ECO:0000256" key="4">
    <source>
        <dbReference type="ARBA" id="ARBA00022729"/>
    </source>
</evidence>
<dbReference type="Gene3D" id="3.80.10.10">
    <property type="entry name" value="Ribonuclease Inhibitor"/>
    <property type="match status" value="3"/>
</dbReference>
<keyword evidence="2" id="KW-1003">Cell membrane</keyword>
<keyword evidence="6" id="KW-0472">Membrane</keyword>
<evidence type="ECO:0000256" key="5">
    <source>
        <dbReference type="ARBA" id="ARBA00022737"/>
    </source>
</evidence>
<dbReference type="SMART" id="SM00369">
    <property type="entry name" value="LRR_TYP"/>
    <property type="match status" value="4"/>
</dbReference>
<sequence>MTMKRALPSPSSLLFFLLITPLFLCQENRVSASMPPSESETLFKIMESMSSDQQWRQSHPNPCAPGSSWPGIECKTGPDHLSHVSRLDFGSAPNPSCKSSASFPSSIFSLPFLQSVFFFNCFTHFPTTIIFPIKLLPNSSLQQLSLRSNPSLSGQIPPRISSLKSLQILTLSQNRLTGDIPPAIFSLKSLVHLDLSYNKLTGKIPVQLGNLNNLVGLDLSYNSLTGTIPPTISQLGMLQKLDLSSNSLLGRIPEGVEKLRSLSFMALSNNKLKGAFPKGISKLQSLQYFIMDNNPMFVALPVELGFLPKLQELQLENSGYSGVIPESYTKLMNLSSLSLANNRLAGEIPSGFESLPHVFHLNFSRNLLIGVVPFDSSFLRRLGKNLDLSGNRGLCLNPEDEFSVVKTGVDVCGKNVTGGGVLPVHSPKKKSQAAPSRYYRSCFFSNALFQFALFQFALFLSLHQRLVL</sequence>
<dbReference type="InterPro" id="IPR053038">
    <property type="entry name" value="RLP_Defense"/>
</dbReference>
<evidence type="ECO:0000313" key="8">
    <source>
        <dbReference type="EMBL" id="EFH58133.1"/>
    </source>
</evidence>
<dbReference type="EMBL" id="GL348716">
    <property type="protein sequence ID" value="EFH58133.1"/>
    <property type="molecule type" value="Genomic_DNA"/>
</dbReference>
<evidence type="ECO:0000313" key="9">
    <source>
        <dbReference type="Proteomes" id="UP000008694"/>
    </source>
</evidence>
<dbReference type="Gramene" id="scaffold_403157.1">
    <property type="protein sequence ID" value="scaffold_403157.1"/>
    <property type="gene ID" value="scaffold_403157.1"/>
</dbReference>
<dbReference type="KEGG" id="aly:9317940"/>
<protein>
    <submittedName>
        <fullName evidence="8">Leucine-rich repeat family protein</fullName>
    </submittedName>
</protein>
<dbReference type="GO" id="GO:0005886">
    <property type="term" value="C:plasma membrane"/>
    <property type="evidence" value="ECO:0007669"/>
    <property type="project" value="UniProtKB-SubCell"/>
</dbReference>
<dbReference type="PANTHER" id="PTHR48064">
    <property type="entry name" value="OS01G0750400 PROTEIN"/>
    <property type="match status" value="1"/>
</dbReference>
<dbReference type="InterPro" id="IPR032675">
    <property type="entry name" value="LRR_dom_sf"/>
</dbReference>
<dbReference type="SUPFAM" id="SSF52058">
    <property type="entry name" value="L domain-like"/>
    <property type="match status" value="1"/>
</dbReference>
<dbReference type="OrthoDB" id="676979at2759"/>
<proteinExistence type="predicted"/>
<dbReference type="PRINTS" id="PR00019">
    <property type="entry name" value="LEURICHRPT"/>
</dbReference>
<dbReference type="Pfam" id="PF00560">
    <property type="entry name" value="LRR_1"/>
    <property type="match status" value="1"/>
</dbReference>
<organism evidence="9">
    <name type="scientific">Arabidopsis lyrata subsp. lyrata</name>
    <name type="common">Lyre-leaved rock-cress</name>
    <dbReference type="NCBI Taxonomy" id="81972"/>
    <lineage>
        <taxon>Eukaryota</taxon>
        <taxon>Viridiplantae</taxon>
        <taxon>Streptophyta</taxon>
        <taxon>Embryophyta</taxon>
        <taxon>Tracheophyta</taxon>
        <taxon>Spermatophyta</taxon>
        <taxon>Magnoliopsida</taxon>
        <taxon>eudicotyledons</taxon>
        <taxon>Gunneridae</taxon>
        <taxon>Pentapetalae</taxon>
        <taxon>rosids</taxon>
        <taxon>malvids</taxon>
        <taxon>Brassicales</taxon>
        <taxon>Brassicaceae</taxon>
        <taxon>Camelineae</taxon>
        <taxon>Arabidopsis</taxon>
    </lineage>
</organism>
<evidence type="ECO:0000256" key="7">
    <source>
        <dbReference type="SAM" id="SignalP"/>
    </source>
</evidence>
<name>D7LJD1_ARALL</name>
<gene>
    <name evidence="8" type="ORF">ARALYDRAFT_903656</name>
</gene>
<keyword evidence="5" id="KW-0677">Repeat</keyword>
<dbReference type="PANTHER" id="PTHR48064:SF6">
    <property type="entry name" value="RECEPTOR-LIKE PROTEIN KINASE 2"/>
    <property type="match status" value="1"/>
</dbReference>
<dbReference type="Proteomes" id="UP000008694">
    <property type="component" value="Unassembled WGS sequence"/>
</dbReference>
<dbReference type="eggNOG" id="KOG0619">
    <property type="taxonomic scope" value="Eukaryota"/>
</dbReference>
<dbReference type="InterPro" id="IPR003591">
    <property type="entry name" value="Leu-rich_rpt_typical-subtyp"/>
</dbReference>
<evidence type="ECO:0000256" key="1">
    <source>
        <dbReference type="ARBA" id="ARBA00004236"/>
    </source>
</evidence>
<comment type="subcellular location">
    <subcellularLocation>
        <location evidence="1">Cell membrane</location>
    </subcellularLocation>
</comment>
<dbReference type="STRING" id="81972.D7LJD1"/>
<reference evidence="9" key="1">
    <citation type="journal article" date="2011" name="Nat. Genet.">
        <title>The Arabidopsis lyrata genome sequence and the basis of rapid genome size change.</title>
        <authorList>
            <person name="Hu T.T."/>
            <person name="Pattyn P."/>
            <person name="Bakker E.G."/>
            <person name="Cao J."/>
            <person name="Cheng J.-F."/>
            <person name="Clark R.M."/>
            <person name="Fahlgren N."/>
            <person name="Fawcett J.A."/>
            <person name="Grimwood J."/>
            <person name="Gundlach H."/>
            <person name="Haberer G."/>
            <person name="Hollister J.D."/>
            <person name="Ossowski S."/>
            <person name="Ottilar R.P."/>
            <person name="Salamov A.A."/>
            <person name="Schneeberger K."/>
            <person name="Spannagl M."/>
            <person name="Wang X."/>
            <person name="Yang L."/>
            <person name="Nasrallah M.E."/>
            <person name="Bergelson J."/>
            <person name="Carrington J.C."/>
            <person name="Gaut B.S."/>
            <person name="Schmutz J."/>
            <person name="Mayer K.F.X."/>
            <person name="Van de Peer Y."/>
            <person name="Grigoriev I.V."/>
            <person name="Nordborg M."/>
            <person name="Weigel D."/>
            <person name="Guo Y.-L."/>
        </authorList>
    </citation>
    <scope>NUCLEOTIDE SEQUENCE [LARGE SCALE GENOMIC DNA]</scope>
    <source>
        <strain evidence="9">cv. MN47</strain>
    </source>
</reference>